<evidence type="ECO:0000256" key="1">
    <source>
        <dbReference type="SAM" id="Phobius"/>
    </source>
</evidence>
<accession>A0AAJ5W7W5</accession>
<dbReference type="GO" id="GO:0016989">
    <property type="term" value="F:sigma factor antagonist activity"/>
    <property type="evidence" value="ECO:0007669"/>
    <property type="project" value="TreeGrafter"/>
</dbReference>
<dbReference type="Proteomes" id="UP001214530">
    <property type="component" value="Chromosome"/>
</dbReference>
<dbReference type="Gene3D" id="3.55.50.30">
    <property type="match status" value="1"/>
</dbReference>
<evidence type="ECO:0000259" key="3">
    <source>
        <dbReference type="Pfam" id="PF16344"/>
    </source>
</evidence>
<evidence type="ECO:0000313" key="4">
    <source>
        <dbReference type="EMBL" id="WEK18629.1"/>
    </source>
</evidence>
<feature type="domain" description="FecR protein" evidence="2">
    <location>
        <begin position="178"/>
        <end position="273"/>
    </location>
</feature>
<feature type="domain" description="Protein FecR C-terminal" evidence="3">
    <location>
        <begin position="315"/>
        <end position="383"/>
    </location>
</feature>
<dbReference type="AlphaFoldDB" id="A0AAJ5W7W5"/>
<sequence>MNASITNKEFRELARKYELGTATESEKRAFEQAYHLLSKKHQVWDNDLMNDENFVKQNIFTNLEDNILNLESPKKSFSIYKYAAAITILFSIGITSYTQYIKVKDKGNLQTKHFGGEETNHNKAYLTLADGTKISLTDAADGKLIQEAGISVSKTKDGQIVYNVTDVSANKTHPTTNTISTPAGGKYMVILPDNTEVWLNTSSSISFPTAFETNERNVMVTGEVYFEVSKDPERPFKVKTGSAEVSVLGTHFNIMNYDDEPNTQVTLSEGSIRLNLGETSQIIKPGQQALFNRSSDRIALRNVDTDDVMSWKNGYFLFDNTPIDQVMREIKRWYDVDVVYEGNKPTISITAMISRNNKISKILDLLKKSGGLDFEINNKQITIKKINGGN</sequence>
<evidence type="ECO:0000259" key="2">
    <source>
        <dbReference type="Pfam" id="PF04773"/>
    </source>
</evidence>
<keyword evidence="1" id="KW-1133">Transmembrane helix</keyword>
<gene>
    <name evidence="4" type="ORF">P0Y49_17720</name>
</gene>
<dbReference type="EMBL" id="CP119313">
    <property type="protein sequence ID" value="WEK18629.1"/>
    <property type="molecule type" value="Genomic_DNA"/>
</dbReference>
<protein>
    <submittedName>
        <fullName evidence="4">FecR domain-containing protein</fullName>
    </submittedName>
</protein>
<reference evidence="4" key="1">
    <citation type="submission" date="2023-03" db="EMBL/GenBank/DDBJ databases">
        <title>Andean soil-derived lignocellulolytic bacterial consortium as a source of novel taxa and putative plastic-active enzymes.</title>
        <authorList>
            <person name="Diaz-Garcia L."/>
            <person name="Chuvochina M."/>
            <person name="Feuerriegel G."/>
            <person name="Bunk B."/>
            <person name="Sproer C."/>
            <person name="Streit W.R."/>
            <person name="Rodriguez L.M."/>
            <person name="Overmann J."/>
            <person name="Jimenez D.J."/>
        </authorList>
    </citation>
    <scope>NUCLEOTIDE SEQUENCE</scope>
    <source>
        <strain evidence="4">MAG 3858</strain>
    </source>
</reference>
<dbReference type="InterPro" id="IPR006860">
    <property type="entry name" value="FecR"/>
</dbReference>
<dbReference type="InterPro" id="IPR032508">
    <property type="entry name" value="FecR_C"/>
</dbReference>
<dbReference type="PANTHER" id="PTHR30273:SF2">
    <property type="entry name" value="PROTEIN FECR"/>
    <property type="match status" value="1"/>
</dbReference>
<keyword evidence="1" id="KW-0472">Membrane</keyword>
<keyword evidence="1" id="KW-0812">Transmembrane</keyword>
<name>A0AAJ5W7W5_9SPHI</name>
<evidence type="ECO:0000313" key="5">
    <source>
        <dbReference type="Proteomes" id="UP001214530"/>
    </source>
</evidence>
<dbReference type="PANTHER" id="PTHR30273">
    <property type="entry name" value="PERIPLASMIC SIGNAL SENSOR AND SIGMA FACTOR ACTIVATOR FECR-RELATED"/>
    <property type="match status" value="1"/>
</dbReference>
<dbReference type="Pfam" id="PF04773">
    <property type="entry name" value="FecR"/>
    <property type="match status" value="1"/>
</dbReference>
<dbReference type="InterPro" id="IPR012373">
    <property type="entry name" value="Ferrdict_sens_TM"/>
</dbReference>
<feature type="transmembrane region" description="Helical" evidence="1">
    <location>
        <begin position="79"/>
        <end position="100"/>
    </location>
</feature>
<dbReference type="Pfam" id="PF16344">
    <property type="entry name" value="FecR_C"/>
    <property type="match status" value="1"/>
</dbReference>
<proteinExistence type="predicted"/>
<organism evidence="4 5">
    <name type="scientific">Candidatus Pedobacter colombiensis</name>
    <dbReference type="NCBI Taxonomy" id="3121371"/>
    <lineage>
        <taxon>Bacteria</taxon>
        <taxon>Pseudomonadati</taxon>
        <taxon>Bacteroidota</taxon>
        <taxon>Sphingobacteriia</taxon>
        <taxon>Sphingobacteriales</taxon>
        <taxon>Sphingobacteriaceae</taxon>
        <taxon>Pedobacter</taxon>
    </lineage>
</organism>
<dbReference type="Gene3D" id="2.60.120.1440">
    <property type="match status" value="1"/>
</dbReference>